<dbReference type="PANTHER" id="PTHR22870:SF408">
    <property type="entry name" value="OS09G0560450 PROTEIN"/>
    <property type="match status" value="1"/>
</dbReference>
<organism evidence="4 5">
    <name type="scientific">Symbiodinium microadriaticum</name>
    <name type="common">Dinoflagellate</name>
    <name type="synonym">Zooxanthella microadriatica</name>
    <dbReference type="NCBI Taxonomy" id="2951"/>
    <lineage>
        <taxon>Eukaryota</taxon>
        <taxon>Sar</taxon>
        <taxon>Alveolata</taxon>
        <taxon>Dinophyceae</taxon>
        <taxon>Suessiales</taxon>
        <taxon>Symbiodiniaceae</taxon>
        <taxon>Symbiodinium</taxon>
    </lineage>
</organism>
<evidence type="ECO:0000313" key="5">
    <source>
        <dbReference type="Proteomes" id="UP000186817"/>
    </source>
</evidence>
<dbReference type="Proteomes" id="UP000186817">
    <property type="component" value="Unassembled WGS sequence"/>
</dbReference>
<name>A0A1Q9F4X5_SYMMI</name>
<feature type="region of interest" description="Disordered" evidence="2">
    <location>
        <begin position="608"/>
        <end position="757"/>
    </location>
</feature>
<feature type="domain" description="Ubiquitin-like" evidence="3">
    <location>
        <begin position="3"/>
        <end position="75"/>
    </location>
</feature>
<evidence type="ECO:0000256" key="2">
    <source>
        <dbReference type="SAM" id="MobiDB-lite"/>
    </source>
</evidence>
<reference evidence="4 5" key="1">
    <citation type="submission" date="2016-02" db="EMBL/GenBank/DDBJ databases">
        <title>Genome analysis of coral dinoflagellate symbionts highlights evolutionary adaptations to a symbiotic lifestyle.</title>
        <authorList>
            <person name="Aranda M."/>
            <person name="Li Y."/>
            <person name="Liew Y.J."/>
            <person name="Baumgarten S."/>
            <person name="Simakov O."/>
            <person name="Wilson M."/>
            <person name="Piel J."/>
            <person name="Ashoor H."/>
            <person name="Bougouffa S."/>
            <person name="Bajic V.B."/>
            <person name="Ryu T."/>
            <person name="Ravasi T."/>
            <person name="Bayer T."/>
            <person name="Micklem G."/>
            <person name="Kim H."/>
            <person name="Bhak J."/>
            <person name="Lajeunesse T.C."/>
            <person name="Voolstra C.R."/>
        </authorList>
    </citation>
    <scope>NUCLEOTIDE SEQUENCE [LARGE SCALE GENOMIC DNA]</scope>
    <source>
        <strain evidence="4 5">CCMP2467</strain>
    </source>
</reference>
<dbReference type="PANTHER" id="PTHR22870">
    <property type="entry name" value="REGULATOR OF CHROMOSOME CONDENSATION"/>
    <property type="match status" value="1"/>
</dbReference>
<feature type="region of interest" description="Disordered" evidence="2">
    <location>
        <begin position="779"/>
        <end position="830"/>
    </location>
</feature>
<keyword evidence="1" id="KW-0677">Repeat</keyword>
<dbReference type="PROSITE" id="PS50053">
    <property type="entry name" value="UBIQUITIN_2"/>
    <property type="match status" value="1"/>
</dbReference>
<evidence type="ECO:0000259" key="3">
    <source>
        <dbReference type="PROSITE" id="PS50053"/>
    </source>
</evidence>
<feature type="compositionally biased region" description="Basic and acidic residues" evidence="2">
    <location>
        <begin position="814"/>
        <end position="823"/>
    </location>
</feature>
<dbReference type="InterPro" id="IPR009091">
    <property type="entry name" value="RCC1/BLIP-II"/>
</dbReference>
<evidence type="ECO:0000256" key="1">
    <source>
        <dbReference type="ARBA" id="ARBA00022737"/>
    </source>
</evidence>
<accession>A0A1Q9F4X5</accession>
<sequence>MAIAVEVRLLSGACASVEVEAEASVESLRRRAHSALLVPGRGRLVSSSGEVLDGTQTIKKAKLMSGAMLTLHVTQAQVTAYKKAPLSNSFAAILGDGSVVCWSRVDSSPVQHQLKSVQQIQVADNAFAAIRGDGSVVTWGSTLRGSTTVQQQLQDVQQIQASVGAFAAVRGDGTVVTWGPADYGGDSSAVQDQLRDVQQIQACVGGAFAAVLRNGSVVTWGNARFGGNSSAVRDKLRDVQQIQASHFAFAAILRDGTVVTWGDAGNGGDSRAVQDQLQDVQQIQASVAAFAAVLRNGSVITWGKARFGGNSSAVRDQLRDVQQIQASVAAFAAILGDGTVVAWGDADHGGDCSAVQDQLHDVQRIQASRAAFAAILRNGSVVTWGNALCGGDSSAVQYELQDVQQIQASAGAFAAILGDGTVVTWGPADDGGDSSAVQDQLRDVQQIQASRAAFAAILHNGSVVTWGNALCGGDSSAVQDRLRDVADVSDERYFSAPEWSQRIVICSRLATNPCDIPELAFDAMLLCQRCAIARPIMRRPLVEARPRYFTNWWQRWVDGRNPDNPEAKEVSDWLREQQVDPYKIPRDELEDFRRQYLMRKHWEEYDVDKNKPEEDQQKERQDPWGRLCKRKGAGTPTPQPRPRSCSGSPAPRRPASHAFPGRIVGKAKACREGEDKHVFEPPPRKAPTPVPRPRKALASPPPSRRSHSSAPAQRCRPVPKAPGQKVPGPRAAQVQEAPPLPQVQAHPGHPGAGWGEICPWRDRVEVSLFRDCLNVDGAEESDDDSLIYSLTEDLPPEEIRPSAAPRRSLSTPAIRREDQDSARGRAPLRI</sequence>
<dbReference type="AlphaFoldDB" id="A0A1Q9F4X5"/>
<evidence type="ECO:0000313" key="4">
    <source>
        <dbReference type="EMBL" id="OLQ14733.1"/>
    </source>
</evidence>
<proteinExistence type="predicted"/>
<dbReference type="Gene3D" id="2.130.10.30">
    <property type="entry name" value="Regulator of chromosome condensation 1/beta-lactamase-inhibitor protein II"/>
    <property type="match status" value="2"/>
</dbReference>
<dbReference type="SUPFAM" id="SSF50985">
    <property type="entry name" value="RCC1/BLIP-II"/>
    <property type="match status" value="2"/>
</dbReference>
<protein>
    <submittedName>
        <fullName evidence="4">Putative E3 ubiquitin-protein ligase HERC2</fullName>
    </submittedName>
</protein>
<feature type="compositionally biased region" description="Basic and acidic residues" evidence="2">
    <location>
        <begin position="669"/>
        <end position="683"/>
    </location>
</feature>
<comment type="caution">
    <text evidence="4">The sequence shown here is derived from an EMBL/GenBank/DDBJ whole genome shotgun (WGS) entry which is preliminary data.</text>
</comment>
<dbReference type="InterPro" id="IPR000626">
    <property type="entry name" value="Ubiquitin-like_dom"/>
</dbReference>
<dbReference type="OrthoDB" id="5370059at2759"/>
<dbReference type="InterPro" id="IPR051210">
    <property type="entry name" value="Ub_ligase/GEF_domain"/>
</dbReference>
<gene>
    <name evidence="4" type="primary">HERC2</name>
    <name evidence="4" type="ORF">AK812_SmicGene1055</name>
</gene>
<keyword evidence="5" id="KW-1185">Reference proteome</keyword>
<dbReference type="EMBL" id="LSRX01000011">
    <property type="protein sequence ID" value="OLQ14733.1"/>
    <property type="molecule type" value="Genomic_DNA"/>
</dbReference>
<feature type="compositionally biased region" description="Basic and acidic residues" evidence="2">
    <location>
        <begin position="608"/>
        <end position="623"/>
    </location>
</feature>